<gene>
    <name evidence="1" type="ORF">C672_0235</name>
</gene>
<evidence type="ECO:0000313" key="2">
    <source>
        <dbReference type="Proteomes" id="UP000015688"/>
    </source>
</evidence>
<dbReference type="AlphaFoldDB" id="T4VVP4"/>
<name>T4VVP4_PARBF</name>
<comment type="caution">
    <text evidence="1">The sequence shown here is derived from an EMBL/GenBank/DDBJ whole genome shotgun (WGS) entry which is preliminary data.</text>
</comment>
<dbReference type="EMBL" id="AVNC01000006">
    <property type="protein sequence ID" value="EQK45508.1"/>
    <property type="molecule type" value="Genomic_DNA"/>
</dbReference>
<reference evidence="1 2" key="1">
    <citation type="submission" date="2013-06" db="EMBL/GenBank/DDBJ databases">
        <authorList>
            <person name="Walk S."/>
            <person name="Aronoff D."/>
            <person name="Young V.Y."/>
            <person name="Marsh J."/>
            <person name="Harrison L."/>
            <person name="Daugherty S.C."/>
            <person name="Shefchek K.A."/>
            <person name="Hine E.E."/>
            <person name="Tallon L.J."/>
            <person name="Sadzewicz L.K."/>
            <person name="Rasko D.A."/>
        </authorList>
    </citation>
    <scope>NUCLEOTIDE SEQUENCE [LARGE SCALE GENOMIC DNA]</scope>
    <source>
        <strain evidence="1 2">ATCC 638</strain>
    </source>
</reference>
<dbReference type="Proteomes" id="UP000015688">
    <property type="component" value="Unassembled WGS sequence"/>
</dbReference>
<dbReference type="RefSeq" id="WP_021431598.1">
    <property type="nucleotide sequence ID" value="NZ_AVNC01000006.1"/>
</dbReference>
<accession>T4VVP4</accession>
<proteinExistence type="predicted"/>
<sequence>MSDMIFHINPNGSSKKGAISDKVKAKTKNCKRPGGFLWGARGLSCSCK</sequence>
<dbReference type="PATRIC" id="fig|1233171.3.peg.162"/>
<organism evidence="1 2">
    <name type="scientific">Paraclostridium bifermentans ATCC 638 = DSM 14991</name>
    <dbReference type="NCBI Taxonomy" id="1233171"/>
    <lineage>
        <taxon>Bacteria</taxon>
        <taxon>Bacillati</taxon>
        <taxon>Bacillota</taxon>
        <taxon>Clostridia</taxon>
        <taxon>Peptostreptococcales</taxon>
        <taxon>Peptostreptococcaceae</taxon>
        <taxon>Paraclostridium</taxon>
    </lineage>
</organism>
<protein>
    <submittedName>
        <fullName evidence="1">Uncharacterized protein</fullName>
    </submittedName>
</protein>
<dbReference type="GeneID" id="67474015"/>
<evidence type="ECO:0000313" key="1">
    <source>
        <dbReference type="EMBL" id="EQK45508.1"/>
    </source>
</evidence>